<accession>A0A8S5NI91</accession>
<reference evidence="1" key="1">
    <citation type="journal article" date="2021" name="Proc. Natl. Acad. Sci. U.S.A.">
        <title>A Catalog of Tens of Thousands of Viruses from Human Metagenomes Reveals Hidden Associations with Chronic Diseases.</title>
        <authorList>
            <person name="Tisza M.J."/>
            <person name="Buck C.B."/>
        </authorList>
    </citation>
    <scope>NUCLEOTIDE SEQUENCE</scope>
    <source>
        <strain evidence="1">CtUF252</strain>
    </source>
</reference>
<dbReference type="EMBL" id="BK015173">
    <property type="protein sequence ID" value="DAD94092.1"/>
    <property type="molecule type" value="Genomic_DNA"/>
</dbReference>
<organism evidence="1">
    <name type="scientific">Siphoviridae sp. ctUF252</name>
    <dbReference type="NCBI Taxonomy" id="2826350"/>
    <lineage>
        <taxon>Viruses</taxon>
        <taxon>Duplodnaviria</taxon>
        <taxon>Heunggongvirae</taxon>
        <taxon>Uroviricota</taxon>
        <taxon>Caudoviricetes</taxon>
    </lineage>
</organism>
<proteinExistence type="predicted"/>
<evidence type="ECO:0000313" key="1">
    <source>
        <dbReference type="EMBL" id="DAD94092.1"/>
    </source>
</evidence>
<name>A0A8S5NI91_9CAUD</name>
<protein>
    <submittedName>
        <fullName evidence="1">Uncharacterized protein</fullName>
    </submittedName>
</protein>
<sequence length="79" mass="9415">MSEEIEKLIKVQGILNKNRFHLCIHTDLEKNAEWYLYQILANVDHYLSPENSSIMDSRKDSIDDLINYLEKHDGFKSRF</sequence>